<sequence>VCTVKSLSFSDCILVFWEMPADSSGARIALFTDTHLGFTAPSARPCNAHENYLLLEECLCLARKLGAHAILHAGDFFNQNRLSSKKVIKAICALRRYGVSSFADHSDGDSIPMALIYGNHDNNDKILGLLEAAGAVSLLGHTQAGKSLTLHPLCQVVGGVELVVYGLDYHKAWQRDVAPEISFAPAARSALKDEAAGRGARGGRRHARYTFLVLHQDYSDQVGRDKISLSFVDQWNHTHAPEERIDFVYIGHEHDETPPRDGETFTLLMPGSPHRQSRKGNLLNVRQEDRNFYLLTLPLQRKCLDGPPLRYCHLNRYNLLSGSFYHMGAKSIDIVTEKYRISKSEHDYTKIAECINTSINSEIEAVTNHAASLLCKRIMPCIIDLQKHCRELYSNGHSIESIVASLASLRSVMQPPAGSYSFHSLIAYLRYYHNHISLEGSLHSSPKAHSIESNDPSFLNVLKDIVRSLLDIDLEESEECFAMGDQQNQTVLANIRCKGLSEAAIKDAILSTNMLTKDISLPTIYAQFAFTILFKLARDPLQHTAEEQGLLASICNNFELKSIELVCVDKIQRRYAHLYMNNRTFVEPLMFKADTIVNQQSTSAERVAKSAEKDSTCVQILLTSLQAVYDQAVSYARGQEDRRLSAVSLEKSATGFAEREPEAKQTGIRSGASSVLSVTSVTETGSSSTIVTNKEEHEDSQSITFLDSISSDLPETTTQAQHSLVSDALAIMYMVPEILKCLQQDDGCIVKEHGVGRGNSTAKQLEEVRKTCTKTLRARLTEGYSSALATFFETPSSTAQHTCRFTSLLQACDAAEANHLQVTLEHHDNDLTISA</sequence>
<name>V6THG7_GIAIN</name>
<dbReference type="SUPFAM" id="SSF56300">
    <property type="entry name" value="Metallo-dependent phosphatases"/>
    <property type="match status" value="1"/>
</dbReference>
<dbReference type="Gene3D" id="3.60.21.10">
    <property type="match status" value="1"/>
</dbReference>
<dbReference type="GO" id="GO:0035861">
    <property type="term" value="C:site of double-strand break"/>
    <property type="evidence" value="ECO:0007669"/>
    <property type="project" value="TreeGrafter"/>
</dbReference>
<dbReference type="GO" id="GO:0000724">
    <property type="term" value="P:double-strand break repair via homologous recombination"/>
    <property type="evidence" value="ECO:0007669"/>
    <property type="project" value="TreeGrafter"/>
</dbReference>
<dbReference type="Proteomes" id="UP000018320">
    <property type="component" value="Unassembled WGS sequence"/>
</dbReference>
<dbReference type="VEuPathDB" id="GiardiaDB:QR46_3562"/>
<dbReference type="PANTHER" id="PTHR10139:SF1">
    <property type="entry name" value="DOUBLE-STRAND BREAK REPAIR PROTEIN MRE11"/>
    <property type="match status" value="1"/>
</dbReference>
<protein>
    <submittedName>
        <fullName evidence="2">Mre11 nuclease, N-terminal metallophosphatase domain protein</fullName>
    </submittedName>
</protein>
<organism evidence="2 3">
    <name type="scientific">Giardia intestinalis</name>
    <name type="common">Giardia lamblia</name>
    <dbReference type="NCBI Taxonomy" id="5741"/>
    <lineage>
        <taxon>Eukaryota</taxon>
        <taxon>Metamonada</taxon>
        <taxon>Diplomonadida</taxon>
        <taxon>Hexamitidae</taxon>
        <taxon>Giardiinae</taxon>
        <taxon>Giardia</taxon>
    </lineage>
</organism>
<reference evidence="3" key="1">
    <citation type="submission" date="2012-02" db="EMBL/GenBank/DDBJ databases">
        <title>Genome sequencing of Giardia lamblia Genotypes A2 and B isolates (DH and GS) and comparative analysis with the genomes of Genotypes A1 and E (WB and Pig).</title>
        <authorList>
            <person name="Adam R."/>
            <person name="Dahlstrom E."/>
            <person name="Martens C."/>
            <person name="Bruno D."/>
            <person name="Barbian K."/>
            <person name="Porcella S.F."/>
            <person name="Nash T."/>
        </authorList>
    </citation>
    <scope>NUCLEOTIDE SEQUENCE</scope>
    <source>
        <strain evidence="3">DH</strain>
    </source>
</reference>
<reference evidence="2 3" key="2">
    <citation type="journal article" date="2013" name="Genome Biol. Evol.">
        <title>Genome sequencing of Giardia lamblia genotypes A2 and B isolates (DH and GS) and comparative analysis with the genomes of genotypes A1 and E (WB and Pig).</title>
        <authorList>
            <person name="Adam R.D."/>
            <person name="Dahlstrom E.W."/>
            <person name="Martens C.A."/>
            <person name="Bruno D.P."/>
            <person name="Barbian K.D."/>
            <person name="Ricklefs S.M."/>
            <person name="Hernandez M.M."/>
            <person name="Narla N.P."/>
            <person name="Patel R.B."/>
            <person name="Porcella S.F."/>
            <person name="Nash T.E."/>
        </authorList>
    </citation>
    <scope>NUCLEOTIDE SEQUENCE [LARGE SCALE GENOMIC DNA]</scope>
    <source>
        <strain evidence="2 3">DH</strain>
    </source>
</reference>
<dbReference type="PANTHER" id="PTHR10139">
    <property type="entry name" value="DOUBLE-STRAND BREAK REPAIR PROTEIN MRE11"/>
    <property type="match status" value="1"/>
</dbReference>
<dbReference type="GO" id="GO:0097552">
    <property type="term" value="P:mitochondrial double-strand break repair via homologous recombination"/>
    <property type="evidence" value="ECO:0007669"/>
    <property type="project" value="TreeGrafter"/>
</dbReference>
<accession>V6THG7</accession>
<dbReference type="InterPro" id="IPR029052">
    <property type="entry name" value="Metallo-depent_PP-like"/>
</dbReference>
<dbReference type="Pfam" id="PF00149">
    <property type="entry name" value="Metallophos"/>
    <property type="match status" value="1"/>
</dbReference>
<dbReference type="EMBL" id="AHGT01000016">
    <property type="protein sequence ID" value="ESU38186.1"/>
    <property type="molecule type" value="Genomic_DNA"/>
</dbReference>
<dbReference type="FunFam" id="3.60.21.10:FF:000200">
    <property type="entry name" value="Mre11, putative"/>
    <property type="match status" value="1"/>
</dbReference>
<dbReference type="GO" id="GO:0007095">
    <property type="term" value="P:mitotic G2 DNA damage checkpoint signaling"/>
    <property type="evidence" value="ECO:0007669"/>
    <property type="project" value="TreeGrafter"/>
</dbReference>
<dbReference type="AlphaFoldDB" id="V6THG7"/>
<dbReference type="GO" id="GO:0000723">
    <property type="term" value="P:telomere maintenance"/>
    <property type="evidence" value="ECO:0007669"/>
    <property type="project" value="TreeGrafter"/>
</dbReference>
<evidence type="ECO:0000313" key="3">
    <source>
        <dbReference type="Proteomes" id="UP000018320"/>
    </source>
</evidence>
<dbReference type="VEuPathDB" id="GiardiaDB:GL50803_0027735"/>
<dbReference type="GO" id="GO:0006303">
    <property type="term" value="P:double-strand break repair via nonhomologous end joining"/>
    <property type="evidence" value="ECO:0007669"/>
    <property type="project" value="TreeGrafter"/>
</dbReference>
<dbReference type="InterPro" id="IPR004843">
    <property type="entry name" value="Calcineurin-like_PHP"/>
</dbReference>
<evidence type="ECO:0000259" key="1">
    <source>
        <dbReference type="Pfam" id="PF00149"/>
    </source>
</evidence>
<dbReference type="VEuPathDB" id="GiardiaDB:DHA2_152503"/>
<dbReference type="GO" id="GO:0030870">
    <property type="term" value="C:Mre11 complex"/>
    <property type="evidence" value="ECO:0007669"/>
    <property type="project" value="TreeGrafter"/>
</dbReference>
<feature type="non-terminal residue" evidence="2">
    <location>
        <position position="1"/>
    </location>
</feature>
<proteinExistence type="predicted"/>
<evidence type="ECO:0000313" key="2">
    <source>
        <dbReference type="EMBL" id="ESU38186.1"/>
    </source>
</evidence>
<feature type="domain" description="Calcineurin-like phosphoesterase" evidence="1">
    <location>
        <begin position="27"/>
        <end position="255"/>
    </location>
</feature>
<dbReference type="VEuPathDB" id="GiardiaDB:GL50581_4534"/>
<dbReference type="GO" id="GO:0000014">
    <property type="term" value="F:single-stranded DNA endodeoxyribonuclease activity"/>
    <property type="evidence" value="ECO:0007669"/>
    <property type="project" value="TreeGrafter"/>
</dbReference>
<comment type="caution">
    <text evidence="2">The sequence shown here is derived from an EMBL/GenBank/DDBJ whole genome shotgun (WGS) entry which is preliminary data.</text>
</comment>
<gene>
    <name evidence="2" type="ORF">DHA2_152503</name>
</gene>
<dbReference type="GO" id="GO:0042138">
    <property type="term" value="P:meiotic DNA double-strand break formation"/>
    <property type="evidence" value="ECO:0007669"/>
    <property type="project" value="TreeGrafter"/>
</dbReference>